<dbReference type="InterPro" id="IPR015421">
    <property type="entry name" value="PyrdxlP-dep_Trfase_major"/>
</dbReference>
<keyword evidence="13" id="KW-1185">Reference proteome</keyword>
<keyword evidence="5 12" id="KW-0808">Transferase</keyword>
<evidence type="ECO:0000256" key="3">
    <source>
        <dbReference type="ARBA" id="ARBA00006490"/>
    </source>
</evidence>
<protein>
    <recommendedName>
        <fullName evidence="4">Cysteine desulfurase</fullName>
    </recommendedName>
</protein>
<evidence type="ECO:0000313" key="12">
    <source>
        <dbReference type="EMBL" id="AFX98367.1"/>
    </source>
</evidence>
<evidence type="ECO:0000256" key="7">
    <source>
        <dbReference type="ARBA" id="ARBA00022898"/>
    </source>
</evidence>
<dbReference type="Proteomes" id="UP000010077">
    <property type="component" value="Chromosome"/>
</dbReference>
<dbReference type="InterPro" id="IPR016454">
    <property type="entry name" value="Cysteine_dSase"/>
</dbReference>
<dbReference type="InterPro" id="IPR015422">
    <property type="entry name" value="PyrdxlP-dep_Trfase_small"/>
</dbReference>
<dbReference type="PIRSF" id="PIRSF005572">
    <property type="entry name" value="NifS"/>
    <property type="match status" value="1"/>
</dbReference>
<dbReference type="Pfam" id="PF00266">
    <property type="entry name" value="Aminotran_5"/>
    <property type="match status" value="1"/>
</dbReference>
<comment type="catalytic activity">
    <reaction evidence="10">
        <text>(sulfur carrier)-H + L-cysteine = (sulfur carrier)-SH + L-alanine</text>
        <dbReference type="Rhea" id="RHEA:43892"/>
        <dbReference type="Rhea" id="RHEA-COMP:14737"/>
        <dbReference type="Rhea" id="RHEA-COMP:14739"/>
        <dbReference type="ChEBI" id="CHEBI:29917"/>
        <dbReference type="ChEBI" id="CHEBI:35235"/>
        <dbReference type="ChEBI" id="CHEBI:57972"/>
        <dbReference type="ChEBI" id="CHEBI:64428"/>
        <dbReference type="EC" id="2.8.1.7"/>
    </reaction>
</comment>
<dbReference type="GO" id="GO:0046872">
    <property type="term" value="F:metal ion binding"/>
    <property type="evidence" value="ECO:0007669"/>
    <property type="project" value="UniProtKB-KW"/>
</dbReference>
<dbReference type="AlphaFoldDB" id="K7YLK2"/>
<dbReference type="KEGG" id="thal:A1OE_164"/>
<evidence type="ECO:0000313" key="13">
    <source>
        <dbReference type="Proteomes" id="UP000010077"/>
    </source>
</evidence>
<dbReference type="PANTHER" id="PTHR11601">
    <property type="entry name" value="CYSTEINE DESULFURYLASE FAMILY MEMBER"/>
    <property type="match status" value="1"/>
</dbReference>
<dbReference type="PATRIC" id="fig|1193729.4.peg.92"/>
<proteinExistence type="inferred from homology"/>
<accession>K7YLK2</accession>
<comment type="similarity">
    <text evidence="3">Belongs to the class-V pyridoxal-phosphate-dependent aminotransferase family. NifS/IscS subfamily.</text>
</comment>
<comment type="function">
    <text evidence="2">Catalyzes the removal of elemental sulfur atoms from cysteine to produce alanine. Seems to participate in the biosynthesis of the nitrogenase metalloclusters by providing the inorganic sulfur required for the Fe-S core formation.</text>
</comment>
<evidence type="ECO:0000256" key="1">
    <source>
        <dbReference type="ARBA" id="ARBA00001933"/>
    </source>
</evidence>
<dbReference type="GO" id="GO:0031071">
    <property type="term" value="F:cysteine desulfurase activity"/>
    <property type="evidence" value="ECO:0007669"/>
    <property type="project" value="UniProtKB-EC"/>
</dbReference>
<comment type="cofactor">
    <cofactor evidence="1">
        <name>pyridoxal 5'-phosphate</name>
        <dbReference type="ChEBI" id="CHEBI:597326"/>
    </cofactor>
</comment>
<evidence type="ECO:0000256" key="4">
    <source>
        <dbReference type="ARBA" id="ARBA00013558"/>
    </source>
</evidence>
<dbReference type="GO" id="GO:0008483">
    <property type="term" value="F:transaminase activity"/>
    <property type="evidence" value="ECO:0007669"/>
    <property type="project" value="UniProtKB-KW"/>
</dbReference>
<evidence type="ECO:0000256" key="10">
    <source>
        <dbReference type="ARBA" id="ARBA00050776"/>
    </source>
</evidence>
<keyword evidence="6" id="KW-0479">Metal-binding</keyword>
<keyword evidence="9" id="KW-0411">Iron-sulfur</keyword>
<evidence type="ECO:0000259" key="11">
    <source>
        <dbReference type="Pfam" id="PF00266"/>
    </source>
</evidence>
<dbReference type="InterPro" id="IPR000192">
    <property type="entry name" value="Aminotrans_V_dom"/>
</dbReference>
<dbReference type="HOGENOM" id="CLU_003433_0_0_5"/>
<keyword evidence="12" id="KW-0032">Aminotransferase</keyword>
<dbReference type="RefSeq" id="WP_015087865.1">
    <property type="nucleotide sequence ID" value="NC_019566.1"/>
</dbReference>
<dbReference type="InterPro" id="IPR015424">
    <property type="entry name" value="PyrdxlP-dep_Trfase"/>
</dbReference>
<evidence type="ECO:0000256" key="8">
    <source>
        <dbReference type="ARBA" id="ARBA00023004"/>
    </source>
</evidence>
<gene>
    <name evidence="12" type="ORF">A1OE_164</name>
</gene>
<organism evidence="12 13">
    <name type="scientific">Candidatus Endolissoclinum faulkneri L2</name>
    <dbReference type="NCBI Taxonomy" id="1193729"/>
    <lineage>
        <taxon>Bacteria</taxon>
        <taxon>Pseudomonadati</taxon>
        <taxon>Pseudomonadota</taxon>
        <taxon>Alphaproteobacteria</taxon>
        <taxon>Rhodospirillales</taxon>
        <taxon>Rhodospirillaceae</taxon>
        <taxon>Candidatus Endolissoclinum</taxon>
    </lineage>
</organism>
<sequence>MVCYLDYNATSPIRSCVIDAMVKAAYVHSNPSSVHAAGRKVRNLIESARSSIASIFDRANDNIIFTSGGTEADALAIRGLKQNNVLVSAIEHNAVLSAASYAKQIPVTKNGVVNITVLEDLLANCKPGLLCVMWANNETGVVQPIAEIARLAHNAGWLLHVDAVQGLGRLDPLTIKEADSVALSAHKIGGPPGIGAILIRDGLTLSPLITGGGQERGWRAGTENDVGIAGFAMAITVAEAERKTEKIRLTNMRNRIVTELLNRAPEVQLIGMRAECLCNTLSIALPGVAAEDQVIALDLDGIAVSAGSACSSGKVKRSHVLDAMYPNDSIAGQAIRVSLGWASTSEDIDQFLQFWGVMRDRYRINR</sequence>
<evidence type="ECO:0000256" key="6">
    <source>
        <dbReference type="ARBA" id="ARBA00022723"/>
    </source>
</evidence>
<keyword evidence="8" id="KW-0408">Iron</keyword>
<dbReference type="Gene3D" id="3.40.640.10">
    <property type="entry name" value="Type I PLP-dependent aspartate aminotransferase-like (Major domain)"/>
    <property type="match status" value="1"/>
</dbReference>
<evidence type="ECO:0000256" key="9">
    <source>
        <dbReference type="ARBA" id="ARBA00023014"/>
    </source>
</evidence>
<dbReference type="GO" id="GO:0051536">
    <property type="term" value="F:iron-sulfur cluster binding"/>
    <property type="evidence" value="ECO:0007669"/>
    <property type="project" value="UniProtKB-KW"/>
</dbReference>
<evidence type="ECO:0000256" key="5">
    <source>
        <dbReference type="ARBA" id="ARBA00022679"/>
    </source>
</evidence>
<keyword evidence="7" id="KW-0663">Pyridoxal phosphate</keyword>
<dbReference type="PANTHER" id="PTHR11601:SF34">
    <property type="entry name" value="CYSTEINE DESULFURASE"/>
    <property type="match status" value="1"/>
</dbReference>
<dbReference type="eggNOG" id="COG1104">
    <property type="taxonomic scope" value="Bacteria"/>
</dbReference>
<dbReference type="OrthoDB" id="9808002at2"/>
<dbReference type="EMBL" id="CP003539">
    <property type="protein sequence ID" value="AFX98367.1"/>
    <property type="molecule type" value="Genomic_DNA"/>
</dbReference>
<reference evidence="12 13" key="1">
    <citation type="journal article" date="2012" name="Proc. Natl. Acad. Sci. U.S.A.">
        <title>Genome streamlining and chemical defense in a coral reef symbiosis.</title>
        <authorList>
            <person name="Kwan J.C."/>
            <person name="Donia M.S."/>
            <person name="Han A.W."/>
            <person name="Hirose E."/>
            <person name="Haygood M.G."/>
            <person name="Schmidt E.W."/>
        </authorList>
    </citation>
    <scope>NUCLEOTIDE SEQUENCE [LARGE SCALE GENOMIC DNA]</scope>
    <source>
        <strain evidence="12 13">L2</strain>
    </source>
</reference>
<dbReference type="Gene3D" id="3.90.1150.10">
    <property type="entry name" value="Aspartate Aminotransferase, domain 1"/>
    <property type="match status" value="1"/>
</dbReference>
<name>K7YLK2_9PROT</name>
<evidence type="ECO:0000256" key="2">
    <source>
        <dbReference type="ARBA" id="ARBA00003120"/>
    </source>
</evidence>
<dbReference type="STRING" id="1193729.A1OE_164"/>
<dbReference type="SUPFAM" id="SSF53383">
    <property type="entry name" value="PLP-dependent transferases"/>
    <property type="match status" value="1"/>
</dbReference>
<feature type="domain" description="Aminotransferase class V" evidence="11">
    <location>
        <begin position="4"/>
        <end position="351"/>
    </location>
</feature>